<name>A0A8J1UVF7_OWEFU</name>
<dbReference type="Proteomes" id="UP000749559">
    <property type="component" value="Unassembled WGS sequence"/>
</dbReference>
<dbReference type="InterPro" id="IPR055377">
    <property type="entry name" value="GH3_M"/>
</dbReference>
<evidence type="ECO:0000313" key="3">
    <source>
        <dbReference type="Proteomes" id="UP000749559"/>
    </source>
</evidence>
<dbReference type="PANTHER" id="PTHR31901:SF9">
    <property type="entry name" value="GH3 DOMAIN-CONTAINING PROTEIN"/>
    <property type="match status" value="1"/>
</dbReference>
<gene>
    <name evidence="2" type="ORF">OFUS_LOCUS528</name>
</gene>
<protein>
    <recommendedName>
        <fullName evidence="1">GH3 middle domain-containing protein</fullName>
    </recommendedName>
</protein>
<sequence length="236" mass="26828">MQTKPGHVSLGEFTKGMKGIATRIWKELPFVSMVSTGSFKIHAEIVKERYLTEIVPVVTTIHGASEGIFAATIEPGTKGKQLALNSAMFYEFIPVDEESADPIRVHQIEVGKCYEMLITNSFGLYRYRFGDVIKIVDYKNKVPLYDFQYRTGQMLNLLWEKTPEGAFMDSVINTVKEIQGLTLIDYTATENINMAKLRNRVTTARHYILFLEVTQNDDNVILSDEQLSKFDHSLCV</sequence>
<dbReference type="PANTHER" id="PTHR31901">
    <property type="entry name" value="GH3 DOMAIN-CONTAINING PROTEIN"/>
    <property type="match status" value="1"/>
</dbReference>
<organism evidence="2 3">
    <name type="scientific">Owenia fusiformis</name>
    <name type="common">Polychaete worm</name>
    <dbReference type="NCBI Taxonomy" id="6347"/>
    <lineage>
        <taxon>Eukaryota</taxon>
        <taxon>Metazoa</taxon>
        <taxon>Spiralia</taxon>
        <taxon>Lophotrochozoa</taxon>
        <taxon>Annelida</taxon>
        <taxon>Polychaeta</taxon>
        <taxon>Sedentaria</taxon>
        <taxon>Canalipalpata</taxon>
        <taxon>Sabellida</taxon>
        <taxon>Oweniida</taxon>
        <taxon>Oweniidae</taxon>
        <taxon>Owenia</taxon>
    </lineage>
</organism>
<dbReference type="GO" id="GO:0005737">
    <property type="term" value="C:cytoplasm"/>
    <property type="evidence" value="ECO:0007669"/>
    <property type="project" value="TreeGrafter"/>
</dbReference>
<keyword evidence="3" id="KW-1185">Reference proteome</keyword>
<evidence type="ECO:0000313" key="2">
    <source>
        <dbReference type="EMBL" id="CAH1772832.1"/>
    </source>
</evidence>
<dbReference type="AlphaFoldDB" id="A0A8J1UVF7"/>
<dbReference type="GO" id="GO:0016881">
    <property type="term" value="F:acid-amino acid ligase activity"/>
    <property type="evidence" value="ECO:0007669"/>
    <property type="project" value="TreeGrafter"/>
</dbReference>
<evidence type="ECO:0000259" key="1">
    <source>
        <dbReference type="Pfam" id="PF23571"/>
    </source>
</evidence>
<reference evidence="2" key="1">
    <citation type="submission" date="2022-03" db="EMBL/GenBank/DDBJ databases">
        <authorList>
            <person name="Martin C."/>
        </authorList>
    </citation>
    <scope>NUCLEOTIDE SEQUENCE</scope>
</reference>
<dbReference type="InterPro" id="IPR004993">
    <property type="entry name" value="GH3"/>
</dbReference>
<dbReference type="OrthoDB" id="10004661at2759"/>
<comment type="caution">
    <text evidence="2">The sequence shown here is derived from an EMBL/GenBank/DDBJ whole genome shotgun (WGS) entry which is preliminary data.</text>
</comment>
<dbReference type="Pfam" id="PF23571">
    <property type="entry name" value="GH3_M"/>
    <property type="match status" value="1"/>
</dbReference>
<proteinExistence type="predicted"/>
<dbReference type="EMBL" id="CAIIXF020000001">
    <property type="protein sequence ID" value="CAH1772832.1"/>
    <property type="molecule type" value="Genomic_DNA"/>
</dbReference>
<accession>A0A8J1UVF7</accession>
<feature type="non-terminal residue" evidence="2">
    <location>
        <position position="236"/>
    </location>
</feature>
<feature type="domain" description="GH3 middle" evidence="1">
    <location>
        <begin position="84"/>
        <end position="150"/>
    </location>
</feature>